<dbReference type="EMBL" id="MDGM01000009">
    <property type="protein sequence ID" value="PIB25586.1"/>
    <property type="molecule type" value="Genomic_DNA"/>
</dbReference>
<comment type="similarity">
    <text evidence="1">Belongs to the Gfo/Idh/MocA family.</text>
</comment>
<dbReference type="NCBIfam" id="TIGR04380">
    <property type="entry name" value="myo_inos_iolG"/>
    <property type="match status" value="1"/>
</dbReference>
<evidence type="ECO:0000313" key="6">
    <source>
        <dbReference type="Proteomes" id="UP000231516"/>
    </source>
</evidence>
<keyword evidence="6" id="KW-1185">Reference proteome</keyword>
<evidence type="ECO:0000259" key="3">
    <source>
        <dbReference type="Pfam" id="PF01408"/>
    </source>
</evidence>
<dbReference type="InterPro" id="IPR055170">
    <property type="entry name" value="GFO_IDH_MocA-like_dom"/>
</dbReference>
<dbReference type="OrthoDB" id="9792935at2"/>
<proteinExistence type="inferred from homology"/>
<keyword evidence="2" id="KW-0560">Oxidoreductase</keyword>
<dbReference type="PANTHER" id="PTHR42840:SF3">
    <property type="entry name" value="BINDING ROSSMANN FOLD OXIDOREDUCTASE, PUTATIVE (AFU_ORTHOLOGUE AFUA_2G10240)-RELATED"/>
    <property type="match status" value="1"/>
</dbReference>
<dbReference type="InterPro" id="IPR000683">
    <property type="entry name" value="Gfo/Idh/MocA-like_OxRdtase_N"/>
</dbReference>
<dbReference type="Proteomes" id="UP000231516">
    <property type="component" value="Unassembled WGS sequence"/>
</dbReference>
<dbReference type="Gene3D" id="3.30.360.10">
    <property type="entry name" value="Dihydrodipicolinate Reductase, domain 2"/>
    <property type="match status" value="1"/>
</dbReference>
<comment type="caution">
    <text evidence="5">The sequence shown here is derived from an EMBL/GenBank/DDBJ whole genome shotgun (WGS) entry which is preliminary data.</text>
</comment>
<reference evidence="5 6" key="1">
    <citation type="submission" date="2016-08" db="EMBL/GenBank/DDBJ databases">
        <title>Draft genome of Amylibacter sp. strain 4G11.</title>
        <authorList>
            <person name="Wong S.-K."/>
            <person name="Hamasaki K."/>
            <person name="Yoshizawa S."/>
        </authorList>
    </citation>
    <scope>NUCLEOTIDE SEQUENCE [LARGE SCALE GENOMIC DNA]</scope>
    <source>
        <strain evidence="5 6">4G11</strain>
    </source>
</reference>
<dbReference type="AlphaFoldDB" id="A0A2G5K7R9"/>
<sequence length="334" mass="35785">MLNIGLLGCGRIGHVHGKTLKGMTTARAAAVSDFMPEAANALASDLGAKVMTSEEMLRDPGIDAVVIGTPTTTHYDLIHEAAAQGKAIFCEKPVDLSVDRIRECLAAVDKAGVPFMTAFNRRFDPNFAYLQKQIADQVIGNVEIVTILSRDPAPPPIEYIKTSGGIFRDMMIHDLDMARFLLGEEPIELTAAGSCLVDDGIGAAGDFDTAVVTLKTASGKLCQISNSRRATYGYDQRIEVHGSKGMLRAENMLENTVELSNGSGFTTAPTQPFFLERYAAAYRGEMEHFVDVVNSGGKMTPSGIDGLNAQILADAADSAARDGQPRQLSDLLSR</sequence>
<dbReference type="GO" id="GO:0005737">
    <property type="term" value="C:cytoplasm"/>
    <property type="evidence" value="ECO:0007669"/>
    <property type="project" value="TreeGrafter"/>
</dbReference>
<dbReference type="GO" id="GO:0006740">
    <property type="term" value="P:NADPH regeneration"/>
    <property type="evidence" value="ECO:0007669"/>
    <property type="project" value="TreeGrafter"/>
</dbReference>
<organism evidence="5 6">
    <name type="scientific">Paramylibacter kogurei</name>
    <dbReference type="NCBI Taxonomy" id="1889778"/>
    <lineage>
        <taxon>Bacteria</taxon>
        <taxon>Pseudomonadati</taxon>
        <taxon>Pseudomonadota</taxon>
        <taxon>Alphaproteobacteria</taxon>
        <taxon>Rhodobacterales</taxon>
        <taxon>Paracoccaceae</taxon>
        <taxon>Paramylibacter</taxon>
    </lineage>
</organism>
<accession>A0A2G5K7R9</accession>
<name>A0A2G5K7R9_9RHOB</name>
<dbReference type="PANTHER" id="PTHR42840">
    <property type="entry name" value="NAD(P)-BINDING ROSSMANN-FOLD SUPERFAMILY PROTEIN-RELATED"/>
    <property type="match status" value="1"/>
</dbReference>
<dbReference type="SUPFAM" id="SSF51735">
    <property type="entry name" value="NAD(P)-binding Rossmann-fold domains"/>
    <property type="match status" value="1"/>
</dbReference>
<dbReference type="Pfam" id="PF01408">
    <property type="entry name" value="GFO_IDH_MocA"/>
    <property type="match status" value="1"/>
</dbReference>
<dbReference type="SUPFAM" id="SSF55347">
    <property type="entry name" value="Glyceraldehyde-3-phosphate dehydrogenase-like, C-terminal domain"/>
    <property type="match status" value="1"/>
</dbReference>
<gene>
    <name evidence="5" type="ORF">BFP76_00120</name>
</gene>
<dbReference type="Pfam" id="PF22725">
    <property type="entry name" value="GFO_IDH_MocA_C3"/>
    <property type="match status" value="1"/>
</dbReference>
<dbReference type="InterPro" id="IPR036291">
    <property type="entry name" value="NAD(P)-bd_dom_sf"/>
</dbReference>
<feature type="domain" description="Gfo/Idh/MocA-like oxidoreductase N-terminal" evidence="3">
    <location>
        <begin position="2"/>
        <end position="118"/>
    </location>
</feature>
<feature type="domain" description="GFO/IDH/MocA-like oxidoreductase" evidence="4">
    <location>
        <begin position="127"/>
        <end position="248"/>
    </location>
</feature>
<evidence type="ECO:0000259" key="4">
    <source>
        <dbReference type="Pfam" id="PF22725"/>
    </source>
</evidence>
<dbReference type="GO" id="GO:0016491">
    <property type="term" value="F:oxidoreductase activity"/>
    <property type="evidence" value="ECO:0007669"/>
    <property type="project" value="UniProtKB-KW"/>
</dbReference>
<evidence type="ECO:0000313" key="5">
    <source>
        <dbReference type="EMBL" id="PIB25586.1"/>
    </source>
</evidence>
<evidence type="ECO:0000256" key="2">
    <source>
        <dbReference type="ARBA" id="ARBA00023002"/>
    </source>
</evidence>
<evidence type="ECO:0000256" key="1">
    <source>
        <dbReference type="ARBA" id="ARBA00010928"/>
    </source>
</evidence>
<dbReference type="RefSeq" id="WP_099591967.1">
    <property type="nucleotide sequence ID" value="NZ_MDGM01000009.1"/>
</dbReference>
<dbReference type="GO" id="GO:0000166">
    <property type="term" value="F:nucleotide binding"/>
    <property type="evidence" value="ECO:0007669"/>
    <property type="project" value="InterPro"/>
</dbReference>
<protein>
    <submittedName>
        <fullName evidence="5">Inositol 2-dehydrogenase</fullName>
    </submittedName>
</protein>
<dbReference type="InterPro" id="IPR030827">
    <property type="entry name" value="Myo_inos_IolG"/>
</dbReference>
<dbReference type="Gene3D" id="3.40.50.720">
    <property type="entry name" value="NAD(P)-binding Rossmann-like Domain"/>
    <property type="match status" value="1"/>
</dbReference>